<reference evidence="2" key="1">
    <citation type="submission" date="2014-09" db="EMBL/GenBank/DDBJ databases">
        <title>Genome sequence of the luminous mushroom Mycena chlorophos for searching fungal bioluminescence genes.</title>
        <authorList>
            <person name="Tanaka Y."/>
            <person name="Kasuga D."/>
            <person name="Oba Y."/>
            <person name="Hase S."/>
            <person name="Sato K."/>
            <person name="Oba Y."/>
            <person name="Sakakibara Y."/>
        </authorList>
    </citation>
    <scope>NUCLEOTIDE SEQUENCE</scope>
</reference>
<keyword evidence="3" id="KW-1185">Reference proteome</keyword>
<gene>
    <name evidence="2" type="ORF">MCHLO_02221</name>
</gene>
<feature type="compositionally biased region" description="Pro residues" evidence="1">
    <location>
        <begin position="37"/>
        <end position="47"/>
    </location>
</feature>
<evidence type="ECO:0000313" key="2">
    <source>
        <dbReference type="EMBL" id="GAT44606.1"/>
    </source>
</evidence>
<dbReference type="Proteomes" id="UP000815677">
    <property type="component" value="Unassembled WGS sequence"/>
</dbReference>
<sequence length="75" mass="8073">MQLTNKARPWLLLRVPRTASIPIFSETAAAGVATERPPAPPRNPSPTPKSSSLCSLSSSITKRQFLSSISGRLLE</sequence>
<evidence type="ECO:0000256" key="1">
    <source>
        <dbReference type="SAM" id="MobiDB-lite"/>
    </source>
</evidence>
<protein>
    <submittedName>
        <fullName evidence="2">Uncharacterized protein</fullName>
    </submittedName>
</protein>
<dbReference type="EMBL" id="DF839903">
    <property type="protein sequence ID" value="GAT44606.1"/>
    <property type="molecule type" value="Genomic_DNA"/>
</dbReference>
<feature type="compositionally biased region" description="Low complexity" evidence="1">
    <location>
        <begin position="48"/>
        <end position="59"/>
    </location>
</feature>
<proteinExistence type="predicted"/>
<feature type="region of interest" description="Disordered" evidence="1">
    <location>
        <begin position="28"/>
        <end position="59"/>
    </location>
</feature>
<accession>A0ABQ0L455</accession>
<organism evidence="2 3">
    <name type="scientific">Mycena chlorophos</name>
    <name type="common">Agaric fungus</name>
    <name type="synonym">Agaricus chlorophos</name>
    <dbReference type="NCBI Taxonomy" id="658473"/>
    <lineage>
        <taxon>Eukaryota</taxon>
        <taxon>Fungi</taxon>
        <taxon>Dikarya</taxon>
        <taxon>Basidiomycota</taxon>
        <taxon>Agaricomycotina</taxon>
        <taxon>Agaricomycetes</taxon>
        <taxon>Agaricomycetidae</taxon>
        <taxon>Agaricales</taxon>
        <taxon>Marasmiineae</taxon>
        <taxon>Mycenaceae</taxon>
        <taxon>Mycena</taxon>
    </lineage>
</organism>
<name>A0ABQ0L455_MYCCL</name>
<evidence type="ECO:0000313" key="3">
    <source>
        <dbReference type="Proteomes" id="UP000815677"/>
    </source>
</evidence>